<dbReference type="AlphaFoldDB" id="A0A4R1RKK1"/>
<evidence type="ECO:0000256" key="1">
    <source>
        <dbReference type="SAM" id="Coils"/>
    </source>
</evidence>
<evidence type="ECO:0000313" key="4">
    <source>
        <dbReference type="Proteomes" id="UP000295455"/>
    </source>
</evidence>
<evidence type="ECO:0000313" key="3">
    <source>
        <dbReference type="EMBL" id="TCL66718.1"/>
    </source>
</evidence>
<proteinExistence type="predicted"/>
<protein>
    <submittedName>
        <fullName evidence="3">Uncharacterized protein</fullName>
    </submittedName>
</protein>
<dbReference type="Proteomes" id="UP000295455">
    <property type="component" value="Unassembled WGS sequence"/>
</dbReference>
<reference evidence="3 4" key="1">
    <citation type="submission" date="2019-03" db="EMBL/GenBank/DDBJ databases">
        <title>Genomic Encyclopedia of Type Strains, Phase IV (KMG-IV): sequencing the most valuable type-strain genomes for metagenomic binning, comparative biology and taxonomic classification.</title>
        <authorList>
            <person name="Goeker M."/>
        </authorList>
    </citation>
    <scope>NUCLEOTIDE SEQUENCE [LARGE SCALE GENOMIC DNA]</scope>
    <source>
        <strain evidence="3 4">DSM 18792</strain>
    </source>
</reference>
<dbReference type="EMBL" id="SLUP01000003">
    <property type="protein sequence ID" value="TCL66718.1"/>
    <property type="molecule type" value="Genomic_DNA"/>
</dbReference>
<dbReference type="OrthoDB" id="1453089at2"/>
<accession>A0A4R1RKK1</accession>
<comment type="caution">
    <text evidence="3">The sequence shown here is derived from an EMBL/GenBank/DDBJ whole genome shotgun (WGS) entry which is preliminary data.</text>
</comment>
<organism evidence="3 4">
    <name type="scientific">Mariniflexile fucanivorans</name>
    <dbReference type="NCBI Taxonomy" id="264023"/>
    <lineage>
        <taxon>Bacteria</taxon>
        <taxon>Pseudomonadati</taxon>
        <taxon>Bacteroidota</taxon>
        <taxon>Flavobacteriia</taxon>
        <taxon>Flavobacteriales</taxon>
        <taxon>Flavobacteriaceae</taxon>
        <taxon>Mariniflexile</taxon>
    </lineage>
</organism>
<feature type="transmembrane region" description="Helical" evidence="2">
    <location>
        <begin position="6"/>
        <end position="27"/>
    </location>
</feature>
<dbReference type="RefSeq" id="WP_132216890.1">
    <property type="nucleotide sequence ID" value="NZ_OX156936.1"/>
</dbReference>
<gene>
    <name evidence="3" type="ORF">EV196_103131</name>
</gene>
<keyword evidence="2" id="KW-0812">Transmembrane</keyword>
<sequence length="89" mass="10848">MQNGYIILGIIALLFMSMYGYAYFSVFMEKVKARKNKEIDIEKEAIRLEQRKKNQELIDQRVRKFNERKEEIQKELMLLEKMKERQQVS</sequence>
<evidence type="ECO:0000256" key="2">
    <source>
        <dbReference type="SAM" id="Phobius"/>
    </source>
</evidence>
<feature type="coiled-coil region" evidence="1">
    <location>
        <begin position="55"/>
        <end position="89"/>
    </location>
</feature>
<keyword evidence="2" id="KW-1133">Transmembrane helix</keyword>
<keyword evidence="1" id="KW-0175">Coiled coil</keyword>
<keyword evidence="2" id="KW-0472">Membrane</keyword>
<keyword evidence="4" id="KW-1185">Reference proteome</keyword>
<name>A0A4R1RKK1_9FLAO</name>